<dbReference type="GO" id="GO:0008168">
    <property type="term" value="F:methyltransferase activity"/>
    <property type="evidence" value="ECO:0007669"/>
    <property type="project" value="UniProtKB-KW"/>
</dbReference>
<proteinExistence type="predicted"/>
<evidence type="ECO:0000313" key="2">
    <source>
        <dbReference type="EMBL" id="QJA61154.1"/>
    </source>
</evidence>
<dbReference type="EMBL" id="MT142446">
    <property type="protein sequence ID" value="QJA81070.1"/>
    <property type="molecule type" value="Genomic_DNA"/>
</dbReference>
<dbReference type="AlphaFoldDB" id="A0A6M3KH07"/>
<dbReference type="Gene3D" id="3.90.550.40">
    <property type="match status" value="1"/>
</dbReference>
<feature type="compositionally biased region" description="Basic residues" evidence="1">
    <location>
        <begin position="240"/>
        <end position="254"/>
    </location>
</feature>
<reference evidence="3" key="1">
    <citation type="submission" date="2020-03" db="EMBL/GenBank/DDBJ databases">
        <title>The deep terrestrial virosphere.</title>
        <authorList>
            <person name="Holmfeldt K."/>
            <person name="Nilsson E."/>
            <person name="Simone D."/>
            <person name="Lopez-Fernandez M."/>
            <person name="Wu X."/>
            <person name="de Brujin I."/>
            <person name="Lundin D."/>
            <person name="Andersson A."/>
            <person name="Bertilsson S."/>
            <person name="Dopson M."/>
        </authorList>
    </citation>
    <scope>NUCLEOTIDE SEQUENCE</scope>
    <source>
        <strain evidence="3">MM415A00595</strain>
        <strain evidence="2">MM415B00994</strain>
    </source>
</reference>
<keyword evidence="3" id="KW-0808">Transferase</keyword>
<evidence type="ECO:0000313" key="3">
    <source>
        <dbReference type="EMBL" id="QJA81070.1"/>
    </source>
</evidence>
<organism evidence="3">
    <name type="scientific">viral metagenome</name>
    <dbReference type="NCBI Taxonomy" id="1070528"/>
    <lineage>
        <taxon>unclassified sequences</taxon>
        <taxon>metagenomes</taxon>
        <taxon>organismal metagenomes</taxon>
    </lineage>
</organism>
<dbReference type="InterPro" id="IPR029044">
    <property type="entry name" value="Nucleotide-diphossugar_trans"/>
</dbReference>
<keyword evidence="3" id="KW-0489">Methyltransferase</keyword>
<name>A0A6M3KH07_9ZZZZ</name>
<protein>
    <submittedName>
        <fullName evidence="3">Putative methyltransferase</fullName>
    </submittedName>
</protein>
<feature type="region of interest" description="Disordered" evidence="1">
    <location>
        <begin position="224"/>
        <end position="254"/>
    </location>
</feature>
<gene>
    <name evidence="3" type="ORF">MM415A00595_0011</name>
    <name evidence="2" type="ORF">MM415B00994_0011</name>
</gene>
<dbReference type="EMBL" id="MT141432">
    <property type="protein sequence ID" value="QJA61154.1"/>
    <property type="molecule type" value="Genomic_DNA"/>
</dbReference>
<feature type="compositionally biased region" description="Basic and acidic residues" evidence="1">
    <location>
        <begin position="224"/>
        <end position="239"/>
    </location>
</feature>
<dbReference type="SUPFAM" id="SSF53448">
    <property type="entry name" value="Nucleotide-diphospho-sugar transferases"/>
    <property type="match status" value="1"/>
</dbReference>
<accession>A0A6M3KH07</accession>
<evidence type="ECO:0000256" key="1">
    <source>
        <dbReference type="SAM" id="MobiDB-lite"/>
    </source>
</evidence>
<sequence length="254" mass="29355">MKLDYIVTTITNDSVKSRTIECLELARWILFKDNIGFYWNVMYGDGKARSRSIACSKFLDDTDADYQVFIDGDILFTPDNLRRLFEDLRSGYDLIAGLFAVRGGTQPSSYGYNAVYNLDGKIHEFEYLSTGFWGTTRKCLERMRKELPLPLLHPNDLKFHAFFEEKQQPLREAEPIFLSEDYDFCEKARKLGIKSYIDTSIQLGHIGEYVYTLQNVVDHQKEIGAQKEAEAKKKTEAEAKKKRRRTSTAAAKRL</sequence>
<dbReference type="GO" id="GO:0032259">
    <property type="term" value="P:methylation"/>
    <property type="evidence" value="ECO:0007669"/>
    <property type="project" value="UniProtKB-KW"/>
</dbReference>